<sequence>MSFDADQFEVFPDRLHLRRDVPAKNMRRFYLMTVQRDLFGGASLIREWGRVGSPGKVQVEHHPDEGRAVDALADITQRKRKRGYRFVPGGF</sequence>
<dbReference type="HOGENOM" id="CLU_155888_0_1_5"/>
<evidence type="ECO:0000313" key="2">
    <source>
        <dbReference type="EMBL" id="AGI74168.1"/>
    </source>
</evidence>
<dbReference type="OrthoDB" id="5801306at2"/>
<dbReference type="InterPro" id="IPR049809">
    <property type="entry name" value="YehF/YfeS-like_WGR"/>
</dbReference>
<feature type="domain" description="WGR" evidence="1">
    <location>
        <begin position="7"/>
        <end position="91"/>
    </location>
</feature>
<name>M9RR07_9RHOB</name>
<dbReference type="SUPFAM" id="SSF142921">
    <property type="entry name" value="WGR domain-like"/>
    <property type="match status" value="1"/>
</dbReference>
<dbReference type="Gene3D" id="2.20.140.10">
    <property type="entry name" value="WGR domain"/>
    <property type="match status" value="1"/>
</dbReference>
<keyword evidence="3" id="KW-1185">Reference proteome</keyword>
<dbReference type="SMART" id="SM00773">
    <property type="entry name" value="WGR"/>
    <property type="match status" value="1"/>
</dbReference>
<organism evidence="2 3">
    <name type="scientific">Octadecabacter arcticus 238</name>
    <dbReference type="NCBI Taxonomy" id="391616"/>
    <lineage>
        <taxon>Bacteria</taxon>
        <taxon>Pseudomonadati</taxon>
        <taxon>Pseudomonadota</taxon>
        <taxon>Alphaproteobacteria</taxon>
        <taxon>Rhodobacterales</taxon>
        <taxon>Roseobacteraceae</taxon>
        <taxon>Octadecabacter</taxon>
    </lineage>
</organism>
<dbReference type="EMBL" id="CP003742">
    <property type="protein sequence ID" value="AGI74168.1"/>
    <property type="molecule type" value="Genomic_DNA"/>
</dbReference>
<proteinExistence type="predicted"/>
<dbReference type="Pfam" id="PF05406">
    <property type="entry name" value="WGR"/>
    <property type="match status" value="1"/>
</dbReference>
<reference evidence="2 3" key="1">
    <citation type="journal article" date="2013" name="PLoS ONE">
        <title>Poles Apart: Arctic and Antarctic Octadecabacter strains Share High Genome Plasticity and a New Type of Xanthorhodopsin.</title>
        <authorList>
            <person name="Vollmers J."/>
            <person name="Voget S."/>
            <person name="Dietrich S."/>
            <person name="Gollnow K."/>
            <person name="Smits M."/>
            <person name="Meyer K."/>
            <person name="Brinkhoff T."/>
            <person name="Simon M."/>
            <person name="Daniel R."/>
        </authorList>
    </citation>
    <scope>NUCLEOTIDE SEQUENCE [LARGE SCALE GENOMIC DNA]</scope>
    <source>
        <strain evidence="2 3">238</strain>
    </source>
</reference>
<gene>
    <name evidence="2" type="ORF">OA238_c42610</name>
</gene>
<dbReference type="CDD" id="cd07996">
    <property type="entry name" value="WGR_MMR_like"/>
    <property type="match status" value="1"/>
</dbReference>
<dbReference type="InterPro" id="IPR008893">
    <property type="entry name" value="WGR_domain"/>
</dbReference>
<evidence type="ECO:0000259" key="1">
    <source>
        <dbReference type="PROSITE" id="PS51977"/>
    </source>
</evidence>
<dbReference type="KEGG" id="oar:OA238_c42610"/>
<protein>
    <submittedName>
        <fullName evidence="2">WGR domain protein</fullName>
    </submittedName>
</protein>
<dbReference type="STRING" id="391616.OA238_c42610"/>
<dbReference type="RefSeq" id="WP_015497134.1">
    <property type="nucleotide sequence ID" value="NC_020908.1"/>
</dbReference>
<dbReference type="AlphaFoldDB" id="M9RR07"/>
<dbReference type="Proteomes" id="UP000004688">
    <property type="component" value="Chromosome"/>
</dbReference>
<dbReference type="PROSITE" id="PS51977">
    <property type="entry name" value="WGR"/>
    <property type="match status" value="1"/>
</dbReference>
<evidence type="ECO:0000313" key="3">
    <source>
        <dbReference type="Proteomes" id="UP000004688"/>
    </source>
</evidence>
<dbReference type="InterPro" id="IPR036930">
    <property type="entry name" value="WGR_dom_sf"/>
</dbReference>
<dbReference type="eggNOG" id="COG3831">
    <property type="taxonomic scope" value="Bacteria"/>
</dbReference>
<accession>M9RR07</accession>